<keyword evidence="10" id="KW-1185">Reference proteome</keyword>
<dbReference type="InterPro" id="IPR052205">
    <property type="entry name" value="FliO/MopB"/>
</dbReference>
<dbReference type="STRING" id="404433.BTW07_03650"/>
<keyword evidence="9" id="KW-0969">Cilium</keyword>
<comment type="similarity">
    <text evidence="6 7">Belongs to the FliO/MopB family.</text>
</comment>
<feature type="region of interest" description="Disordered" evidence="8">
    <location>
        <begin position="96"/>
        <end position="162"/>
    </location>
</feature>
<dbReference type="Pfam" id="PF04347">
    <property type="entry name" value="FliO"/>
    <property type="match status" value="1"/>
</dbReference>
<comment type="subcellular location">
    <subcellularLocation>
        <location evidence="7">Cell membrane</location>
    </subcellularLocation>
    <subcellularLocation>
        <location evidence="7">Bacterial flagellum basal body</location>
    </subcellularLocation>
</comment>
<evidence type="ECO:0000313" key="9">
    <source>
        <dbReference type="EMBL" id="OLO05577.1"/>
    </source>
</evidence>
<keyword evidence="9" id="KW-0966">Cell projection</keyword>
<feature type="transmembrane region" description="Helical" evidence="7">
    <location>
        <begin position="20"/>
        <end position="46"/>
    </location>
</feature>
<sequence length="162" mass="16895">MNDEPLRQVTQTAGAGSDSIGLLMMGKTAVSLLIVVAIILGCAWLLKRLGPNRRAGTQHLRVVASTPVGQRERVVIVEVDDRWLVLGVGGGQVTKLESMAPPPAPPAAPDSSPLTGSFASRLGQALKQNAGGSRDRGVRNPLGRRASQPGNVDSRDDDGADS</sequence>
<evidence type="ECO:0000256" key="1">
    <source>
        <dbReference type="ARBA" id="ARBA00022475"/>
    </source>
</evidence>
<keyword evidence="1 7" id="KW-1003">Cell membrane</keyword>
<evidence type="ECO:0000256" key="7">
    <source>
        <dbReference type="RuleBase" id="RU362064"/>
    </source>
</evidence>
<evidence type="ECO:0000313" key="10">
    <source>
        <dbReference type="Proteomes" id="UP000186878"/>
    </source>
</evidence>
<evidence type="ECO:0000256" key="3">
    <source>
        <dbReference type="ARBA" id="ARBA00022989"/>
    </source>
</evidence>
<dbReference type="GO" id="GO:0009425">
    <property type="term" value="C:bacterial-type flagellum basal body"/>
    <property type="evidence" value="ECO:0007669"/>
    <property type="project" value="UniProtKB-SubCell"/>
</dbReference>
<evidence type="ECO:0000256" key="6">
    <source>
        <dbReference type="ARBA" id="ARBA00037937"/>
    </source>
</evidence>
<name>A0A1Q8SVX8_9GAMM</name>
<dbReference type="AlphaFoldDB" id="A0A1Q8SVX8"/>
<accession>A0A1Q8SVX8</accession>
<dbReference type="PANTHER" id="PTHR38766">
    <property type="entry name" value="FLAGELLAR PROTEIN FLIO"/>
    <property type="match status" value="1"/>
</dbReference>
<keyword evidence="9" id="KW-0282">Flagellum</keyword>
<protein>
    <recommendedName>
        <fullName evidence="7">Flagellar protein</fullName>
    </recommendedName>
</protein>
<dbReference type="GO" id="GO:0005886">
    <property type="term" value="C:plasma membrane"/>
    <property type="evidence" value="ECO:0007669"/>
    <property type="project" value="UniProtKB-SubCell"/>
</dbReference>
<dbReference type="PANTHER" id="PTHR38766:SF1">
    <property type="entry name" value="FLAGELLAR PROTEIN FLIO"/>
    <property type="match status" value="1"/>
</dbReference>
<dbReference type="OrthoDB" id="6897726at2"/>
<reference evidence="9 10" key="1">
    <citation type="submission" date="2016-12" db="EMBL/GenBank/DDBJ databases">
        <title>Draft genome sequences of strains Salinicola socius SMB35, Salinicola sp. MH3R3-1 and Chromohalobacter sp. SMB17 from the Verkhnekamsk potash mining region of Russia.</title>
        <authorList>
            <person name="Mavrodi D.V."/>
            <person name="Olsson B.E."/>
            <person name="Korsakova E.S."/>
            <person name="Pyankova A."/>
            <person name="Mavrodi O.V."/>
            <person name="Plotnikova E.G."/>
        </authorList>
    </citation>
    <scope>NUCLEOTIDE SEQUENCE [LARGE SCALE GENOMIC DNA]</scope>
    <source>
        <strain evidence="9 10">SMB35</strain>
    </source>
</reference>
<evidence type="ECO:0000256" key="8">
    <source>
        <dbReference type="SAM" id="MobiDB-lite"/>
    </source>
</evidence>
<keyword evidence="3 7" id="KW-1133">Transmembrane helix</keyword>
<dbReference type="EMBL" id="MSDO01000003">
    <property type="protein sequence ID" value="OLO05577.1"/>
    <property type="molecule type" value="Genomic_DNA"/>
</dbReference>
<dbReference type="InterPro" id="IPR022781">
    <property type="entry name" value="Flagellar_biosynth_FliO"/>
</dbReference>
<proteinExistence type="inferred from homology"/>
<gene>
    <name evidence="9" type="ORF">BTW07_03650</name>
</gene>
<comment type="caution">
    <text evidence="9">The sequence shown here is derived from an EMBL/GenBank/DDBJ whole genome shotgun (WGS) entry which is preliminary data.</text>
</comment>
<dbReference type="RefSeq" id="WP_075568798.1">
    <property type="nucleotide sequence ID" value="NZ_MSDO01000003.1"/>
</dbReference>
<organism evidence="9 10">
    <name type="scientific">Salinicola socius</name>
    <dbReference type="NCBI Taxonomy" id="404433"/>
    <lineage>
        <taxon>Bacteria</taxon>
        <taxon>Pseudomonadati</taxon>
        <taxon>Pseudomonadota</taxon>
        <taxon>Gammaproteobacteria</taxon>
        <taxon>Oceanospirillales</taxon>
        <taxon>Halomonadaceae</taxon>
        <taxon>Salinicola</taxon>
    </lineage>
</organism>
<keyword evidence="2 7" id="KW-0812">Transmembrane</keyword>
<dbReference type="Proteomes" id="UP000186878">
    <property type="component" value="Unassembled WGS sequence"/>
</dbReference>
<keyword evidence="4 7" id="KW-0472">Membrane</keyword>
<evidence type="ECO:0000256" key="4">
    <source>
        <dbReference type="ARBA" id="ARBA00023136"/>
    </source>
</evidence>
<keyword evidence="5 7" id="KW-0975">Bacterial flagellum</keyword>
<dbReference type="GO" id="GO:0044781">
    <property type="term" value="P:bacterial-type flagellum organization"/>
    <property type="evidence" value="ECO:0007669"/>
    <property type="project" value="UniProtKB-UniRule"/>
</dbReference>
<dbReference type="NCBIfam" id="TIGR03500">
    <property type="entry name" value="FliO_TIGR"/>
    <property type="match status" value="1"/>
</dbReference>
<evidence type="ECO:0000256" key="5">
    <source>
        <dbReference type="ARBA" id="ARBA00023143"/>
    </source>
</evidence>
<evidence type="ECO:0000256" key="2">
    <source>
        <dbReference type="ARBA" id="ARBA00022692"/>
    </source>
</evidence>